<dbReference type="Pfam" id="PF00041">
    <property type="entry name" value="fn3"/>
    <property type="match status" value="1"/>
</dbReference>
<reference evidence="7" key="2">
    <citation type="submission" date="2025-08" db="UniProtKB">
        <authorList>
            <consortium name="Ensembl"/>
        </authorList>
    </citation>
    <scope>IDENTIFICATION</scope>
</reference>
<dbReference type="InterPro" id="IPR003961">
    <property type="entry name" value="FN3_dom"/>
</dbReference>
<reference evidence="7" key="3">
    <citation type="submission" date="2025-09" db="UniProtKB">
        <authorList>
            <consortium name="Ensembl"/>
        </authorList>
    </citation>
    <scope>IDENTIFICATION</scope>
</reference>
<feature type="domain" description="Ig-like" evidence="5">
    <location>
        <begin position="40"/>
        <end position="129"/>
    </location>
</feature>
<evidence type="ECO:0000259" key="6">
    <source>
        <dbReference type="PROSITE" id="PS50853"/>
    </source>
</evidence>
<dbReference type="PROSITE" id="PS50853">
    <property type="entry name" value="FN3"/>
    <property type="match status" value="1"/>
</dbReference>
<keyword evidence="2" id="KW-0963">Cytoplasm</keyword>
<dbReference type="PRINTS" id="PR00014">
    <property type="entry name" value="FNTYPEIII"/>
</dbReference>
<dbReference type="eggNOG" id="KOG0613">
    <property type="taxonomic scope" value="Eukaryota"/>
</dbReference>
<evidence type="ECO:0000256" key="1">
    <source>
        <dbReference type="ARBA" id="ARBA00004496"/>
    </source>
</evidence>
<dbReference type="InterPro" id="IPR036179">
    <property type="entry name" value="Ig-like_dom_sf"/>
</dbReference>
<dbReference type="CDD" id="cd00063">
    <property type="entry name" value="FN3"/>
    <property type="match status" value="1"/>
</dbReference>
<dbReference type="InterPro" id="IPR003598">
    <property type="entry name" value="Ig_sub2"/>
</dbReference>
<evidence type="ECO:0000313" key="8">
    <source>
        <dbReference type="Proteomes" id="UP000007875"/>
    </source>
</evidence>
<name>H2YX49_CIOSA</name>
<organism evidence="7 8">
    <name type="scientific">Ciona savignyi</name>
    <name type="common">Pacific transparent sea squirt</name>
    <dbReference type="NCBI Taxonomy" id="51511"/>
    <lineage>
        <taxon>Eukaryota</taxon>
        <taxon>Metazoa</taxon>
        <taxon>Chordata</taxon>
        <taxon>Tunicata</taxon>
        <taxon>Ascidiacea</taxon>
        <taxon>Phlebobranchia</taxon>
        <taxon>Cionidae</taxon>
        <taxon>Ciona</taxon>
    </lineage>
</organism>
<dbReference type="STRING" id="51511.ENSCSAVP00000009910"/>
<dbReference type="Ensembl" id="ENSCSAVT00000010030.1">
    <property type="protein sequence ID" value="ENSCSAVP00000009910.1"/>
    <property type="gene ID" value="ENSCSAVG00000005827.1"/>
</dbReference>
<dbReference type="Proteomes" id="UP000007875">
    <property type="component" value="Unassembled WGS sequence"/>
</dbReference>
<comment type="subcellular location">
    <subcellularLocation>
        <location evidence="1">Cytoplasm</location>
    </subcellularLocation>
</comment>
<keyword evidence="4" id="KW-0393">Immunoglobulin domain</keyword>
<dbReference type="Pfam" id="PF07679">
    <property type="entry name" value="I-set"/>
    <property type="match status" value="2"/>
</dbReference>
<dbReference type="InterPro" id="IPR003599">
    <property type="entry name" value="Ig_sub"/>
</dbReference>
<dbReference type="Gene3D" id="2.60.40.10">
    <property type="entry name" value="Immunoglobulins"/>
    <property type="match status" value="3"/>
</dbReference>
<accession>H2YX49</accession>
<dbReference type="PANTHER" id="PTHR14340:SF9">
    <property type="entry name" value="FIBRONECTIN TYPE-III DOMAIN-CONTAINING PROTEIN"/>
    <property type="match status" value="1"/>
</dbReference>
<dbReference type="PROSITE" id="PS50835">
    <property type="entry name" value="IG_LIKE"/>
    <property type="match status" value="2"/>
</dbReference>
<sequence length="344" mass="38262">MGLNTGDKFKFRIRPINDGGYGDGLSTDSFVEIKQLQEKPKIFLDPSVKQTLEAHASGTLRLMASVSGKPYPAIHWQKDGIDLDRRGVIQTQNGATQLTIRNLAKSDSGTYTLVADNQSGTIKKMVNLVVKDSPDPPCNIKLGELQDDGSLLITWDPPINDGGNPIKHYCLQRRDAYSRSFQTIKDKISGTSYLVRDLKPGCTYYFRIIAENELGRGEGHQSNLLTVVQKRGPLHIERYKYGKMDLNKGANFNLALKPVTASERGSAKFTCATVGRPDPEIAWYKDGVRIKANNKYSMRNNYGVCTLTIHDCRLRDAGMYKCEANNQIGRSICEANLNVLPSAR</sequence>
<keyword evidence="8" id="KW-1185">Reference proteome</keyword>
<feature type="domain" description="Ig-like" evidence="5">
    <location>
        <begin position="233"/>
        <end position="338"/>
    </location>
</feature>
<protein>
    <submittedName>
        <fullName evidence="7">Uncharacterized protein</fullName>
    </submittedName>
</protein>
<proteinExistence type="predicted"/>
<dbReference type="SUPFAM" id="SSF48726">
    <property type="entry name" value="Immunoglobulin"/>
    <property type="match status" value="2"/>
</dbReference>
<reference evidence="8" key="1">
    <citation type="submission" date="2003-08" db="EMBL/GenBank/DDBJ databases">
        <authorList>
            <person name="Birren B."/>
            <person name="Nusbaum C."/>
            <person name="Abebe A."/>
            <person name="Abouelleil A."/>
            <person name="Adekoya E."/>
            <person name="Ait-zahra M."/>
            <person name="Allen N."/>
            <person name="Allen T."/>
            <person name="An P."/>
            <person name="Anderson M."/>
            <person name="Anderson S."/>
            <person name="Arachchi H."/>
            <person name="Armbruster J."/>
            <person name="Bachantsang P."/>
            <person name="Baldwin J."/>
            <person name="Barry A."/>
            <person name="Bayul T."/>
            <person name="Blitshsteyn B."/>
            <person name="Bloom T."/>
            <person name="Blye J."/>
            <person name="Boguslavskiy L."/>
            <person name="Borowsky M."/>
            <person name="Boukhgalter B."/>
            <person name="Brunache A."/>
            <person name="Butler J."/>
            <person name="Calixte N."/>
            <person name="Calvo S."/>
            <person name="Camarata J."/>
            <person name="Campo K."/>
            <person name="Chang J."/>
            <person name="Cheshatsang Y."/>
            <person name="Citroen M."/>
            <person name="Collymore A."/>
            <person name="Considine T."/>
            <person name="Cook A."/>
            <person name="Cooke P."/>
            <person name="Corum B."/>
            <person name="Cuomo C."/>
            <person name="David R."/>
            <person name="Dawoe T."/>
            <person name="Degray S."/>
            <person name="Dodge S."/>
            <person name="Dooley K."/>
            <person name="Dorje P."/>
            <person name="Dorjee K."/>
            <person name="Dorris L."/>
            <person name="Duffey N."/>
            <person name="Dupes A."/>
            <person name="Elkins T."/>
            <person name="Engels R."/>
            <person name="Erickson J."/>
            <person name="Farina A."/>
            <person name="Faro S."/>
            <person name="Ferreira P."/>
            <person name="Fischer H."/>
            <person name="Fitzgerald M."/>
            <person name="Foley K."/>
            <person name="Gage D."/>
            <person name="Galagan J."/>
            <person name="Gearin G."/>
            <person name="Gnerre S."/>
            <person name="Gnirke A."/>
            <person name="Goyette A."/>
            <person name="Graham J."/>
            <person name="Grandbois E."/>
            <person name="Gyaltsen K."/>
            <person name="Hafez N."/>
            <person name="Hagopian D."/>
            <person name="Hagos B."/>
            <person name="Hall J."/>
            <person name="Hatcher B."/>
            <person name="Heller A."/>
            <person name="Higgins H."/>
            <person name="Honan T."/>
            <person name="Horn A."/>
            <person name="Houde N."/>
            <person name="Hughes L."/>
            <person name="Hulme W."/>
            <person name="Husby E."/>
            <person name="Iliev I."/>
            <person name="Jaffe D."/>
            <person name="Jones C."/>
            <person name="Kamal M."/>
            <person name="Kamat A."/>
            <person name="Kamvysselis M."/>
            <person name="Karlsson E."/>
            <person name="Kells C."/>
            <person name="Kieu A."/>
            <person name="Kisner P."/>
            <person name="Kodira C."/>
            <person name="Kulbokas E."/>
            <person name="Labutti K."/>
            <person name="Lama D."/>
            <person name="Landers T."/>
            <person name="Leger J."/>
            <person name="Levine S."/>
            <person name="Lewis D."/>
            <person name="Lewis T."/>
            <person name="Lindblad-toh K."/>
            <person name="Liu X."/>
            <person name="Lokyitsang T."/>
            <person name="Lokyitsang Y."/>
            <person name="Lucien O."/>
            <person name="Lui A."/>
            <person name="Ma L.J."/>
            <person name="Mabbitt R."/>
            <person name="Macdonald J."/>
            <person name="Maclean C."/>
            <person name="Major J."/>
            <person name="Manning J."/>
            <person name="Marabella R."/>
            <person name="Maru K."/>
            <person name="Matthews C."/>
            <person name="Mauceli E."/>
            <person name="Mccarthy M."/>
            <person name="Mcdonough S."/>
            <person name="Mcghee T."/>
            <person name="Meldrim J."/>
            <person name="Meneus L."/>
            <person name="Mesirov J."/>
            <person name="Mihalev A."/>
            <person name="Mihova T."/>
            <person name="Mikkelsen T."/>
            <person name="Mlenga V."/>
            <person name="Moru K."/>
            <person name="Mozes J."/>
            <person name="Mulrain L."/>
            <person name="Munson G."/>
            <person name="Naylor J."/>
            <person name="Newes C."/>
            <person name="Nguyen C."/>
            <person name="Nguyen N."/>
            <person name="Nguyen T."/>
            <person name="Nicol R."/>
            <person name="Nielsen C."/>
            <person name="Nizzari M."/>
            <person name="Norbu C."/>
            <person name="Norbu N."/>
            <person name="O'donnell P."/>
            <person name="Okoawo O."/>
            <person name="O'leary S."/>
            <person name="Omotosho B."/>
            <person name="O'neill K."/>
            <person name="Osman S."/>
            <person name="Parker S."/>
            <person name="Perrin D."/>
            <person name="Phunkhang P."/>
            <person name="Piqani B."/>
            <person name="Purcell S."/>
            <person name="Rachupka T."/>
            <person name="Ramasamy U."/>
            <person name="Rameau R."/>
            <person name="Ray V."/>
            <person name="Raymond C."/>
            <person name="Retta R."/>
            <person name="Richardson S."/>
            <person name="Rise C."/>
            <person name="Rodriguez J."/>
            <person name="Rogers J."/>
            <person name="Rogov P."/>
            <person name="Rutman M."/>
            <person name="Schupbach R."/>
            <person name="Seaman C."/>
            <person name="Settipalli S."/>
            <person name="Sharpe T."/>
            <person name="Sheridan J."/>
            <person name="Sherpa N."/>
            <person name="Shi J."/>
            <person name="Smirnov S."/>
            <person name="Smith C."/>
            <person name="Sougnez C."/>
            <person name="Spencer B."/>
            <person name="Stalker J."/>
            <person name="Stange-thomann N."/>
            <person name="Stavropoulos S."/>
            <person name="Stetson K."/>
            <person name="Stone C."/>
            <person name="Stone S."/>
            <person name="Stubbs M."/>
            <person name="Talamas J."/>
            <person name="Tchuinga P."/>
            <person name="Tenzing P."/>
            <person name="Tesfaye S."/>
            <person name="Theodore J."/>
            <person name="Thoulutsang Y."/>
            <person name="Topham K."/>
            <person name="Towey S."/>
            <person name="Tsamla T."/>
            <person name="Tsomo N."/>
            <person name="Vallee D."/>
            <person name="Vassiliev H."/>
            <person name="Venkataraman V."/>
            <person name="Vinson J."/>
            <person name="Vo A."/>
            <person name="Wade C."/>
            <person name="Wang S."/>
            <person name="Wangchuk T."/>
            <person name="Wangdi T."/>
            <person name="Whittaker C."/>
            <person name="Wilkinson J."/>
            <person name="Wu Y."/>
            <person name="Wyman D."/>
            <person name="Yadav S."/>
            <person name="Yang S."/>
            <person name="Yang X."/>
            <person name="Yeager S."/>
            <person name="Yee E."/>
            <person name="Young G."/>
            <person name="Zainoun J."/>
            <person name="Zembeck L."/>
            <person name="Zimmer A."/>
            <person name="Zody M."/>
            <person name="Lander E."/>
        </authorList>
    </citation>
    <scope>NUCLEOTIDE SEQUENCE [LARGE SCALE GENOMIC DNA]</scope>
</reference>
<dbReference type="OMA" id="LEWVPVN"/>
<evidence type="ECO:0000256" key="2">
    <source>
        <dbReference type="ARBA" id="ARBA00022490"/>
    </source>
</evidence>
<dbReference type="InterPro" id="IPR036116">
    <property type="entry name" value="FN3_sf"/>
</dbReference>
<dbReference type="GeneTree" id="ENSGT00940000160123"/>
<dbReference type="SMART" id="SM00408">
    <property type="entry name" value="IGc2"/>
    <property type="match status" value="2"/>
</dbReference>
<keyword evidence="3" id="KW-0677">Repeat</keyword>
<dbReference type="InterPro" id="IPR013098">
    <property type="entry name" value="Ig_I-set"/>
</dbReference>
<evidence type="ECO:0000313" key="7">
    <source>
        <dbReference type="Ensembl" id="ENSCSAVP00000009910.1"/>
    </source>
</evidence>
<dbReference type="InterPro" id="IPR013783">
    <property type="entry name" value="Ig-like_fold"/>
</dbReference>
<feature type="domain" description="Fibronectin type-III" evidence="6">
    <location>
        <begin position="136"/>
        <end position="232"/>
    </location>
</feature>
<evidence type="ECO:0000259" key="5">
    <source>
        <dbReference type="PROSITE" id="PS50835"/>
    </source>
</evidence>
<dbReference type="AlphaFoldDB" id="H2YX49"/>
<evidence type="ECO:0000256" key="3">
    <source>
        <dbReference type="ARBA" id="ARBA00022737"/>
    </source>
</evidence>
<dbReference type="GO" id="GO:0005737">
    <property type="term" value="C:cytoplasm"/>
    <property type="evidence" value="ECO:0007669"/>
    <property type="project" value="UniProtKB-SubCell"/>
</dbReference>
<dbReference type="SMART" id="SM00409">
    <property type="entry name" value="IG"/>
    <property type="match status" value="2"/>
</dbReference>
<dbReference type="InterPro" id="IPR007110">
    <property type="entry name" value="Ig-like_dom"/>
</dbReference>
<dbReference type="SUPFAM" id="SSF49265">
    <property type="entry name" value="Fibronectin type III"/>
    <property type="match status" value="1"/>
</dbReference>
<dbReference type="PANTHER" id="PTHR14340">
    <property type="entry name" value="MICROFIBRIL-ASSOCIATED GLYCOPROTEIN 3"/>
    <property type="match status" value="1"/>
</dbReference>
<dbReference type="SMART" id="SM00060">
    <property type="entry name" value="FN3"/>
    <property type="match status" value="1"/>
</dbReference>
<dbReference type="FunFam" id="2.60.40.10:FF:000002">
    <property type="entry name" value="Titin a"/>
    <property type="match status" value="1"/>
</dbReference>
<dbReference type="InParanoid" id="H2YX49"/>
<dbReference type="HOGENOM" id="CLU_037185_0_0_1"/>
<evidence type="ECO:0000256" key="4">
    <source>
        <dbReference type="ARBA" id="ARBA00023319"/>
    </source>
</evidence>
<dbReference type="FunFam" id="2.60.40.10:FF:000425">
    <property type="entry name" value="Myosin light chain kinase"/>
    <property type="match status" value="1"/>
</dbReference>